<organism evidence="1 2">
    <name type="scientific">Fusarium longipes</name>
    <dbReference type="NCBI Taxonomy" id="694270"/>
    <lineage>
        <taxon>Eukaryota</taxon>
        <taxon>Fungi</taxon>
        <taxon>Dikarya</taxon>
        <taxon>Ascomycota</taxon>
        <taxon>Pezizomycotina</taxon>
        <taxon>Sordariomycetes</taxon>
        <taxon>Hypocreomycetidae</taxon>
        <taxon>Hypocreales</taxon>
        <taxon>Nectriaceae</taxon>
        <taxon>Fusarium</taxon>
    </lineage>
</organism>
<evidence type="ECO:0000313" key="2">
    <source>
        <dbReference type="Proteomes" id="UP000266234"/>
    </source>
</evidence>
<dbReference type="SUPFAM" id="SSF51445">
    <property type="entry name" value="(Trans)glycosidases"/>
    <property type="match status" value="1"/>
</dbReference>
<dbReference type="Proteomes" id="UP000266234">
    <property type="component" value="Unassembled WGS sequence"/>
</dbReference>
<dbReference type="EMBL" id="PXOG01000104">
    <property type="protein sequence ID" value="RGP76924.1"/>
    <property type="molecule type" value="Genomic_DNA"/>
</dbReference>
<evidence type="ECO:0000313" key="1">
    <source>
        <dbReference type="EMBL" id="RGP76924.1"/>
    </source>
</evidence>
<protein>
    <submittedName>
        <fullName evidence="1">Glycoside hydrolase family 39</fullName>
    </submittedName>
</protein>
<dbReference type="STRING" id="694270.A0A395SWQ3"/>
<reference evidence="1 2" key="1">
    <citation type="journal article" date="2018" name="PLoS Pathog.">
        <title>Evolution of structural diversity of trichothecenes, a family of toxins produced by plant pathogenic and entomopathogenic fungi.</title>
        <authorList>
            <person name="Proctor R.H."/>
            <person name="McCormick S.P."/>
            <person name="Kim H.S."/>
            <person name="Cardoza R.E."/>
            <person name="Stanley A.M."/>
            <person name="Lindo L."/>
            <person name="Kelly A."/>
            <person name="Brown D.W."/>
            <person name="Lee T."/>
            <person name="Vaughan M.M."/>
            <person name="Alexander N.J."/>
            <person name="Busman M."/>
            <person name="Gutierrez S."/>
        </authorList>
    </citation>
    <scope>NUCLEOTIDE SEQUENCE [LARGE SCALE GENOMIC DNA]</scope>
    <source>
        <strain evidence="1 2">NRRL 20695</strain>
    </source>
</reference>
<keyword evidence="1" id="KW-0378">Hydrolase</keyword>
<dbReference type="GO" id="GO:0016787">
    <property type="term" value="F:hydrolase activity"/>
    <property type="evidence" value="ECO:0007669"/>
    <property type="project" value="UniProtKB-KW"/>
</dbReference>
<gene>
    <name evidence="1" type="ORF">FLONG3_5007</name>
</gene>
<dbReference type="AlphaFoldDB" id="A0A395SWQ3"/>
<keyword evidence="2" id="KW-1185">Reference proteome</keyword>
<accession>A0A395SWQ3</accession>
<comment type="caution">
    <text evidence="1">The sequence shown here is derived from an EMBL/GenBank/DDBJ whole genome shotgun (WGS) entry which is preliminary data.</text>
</comment>
<dbReference type="InterPro" id="IPR017853">
    <property type="entry name" value="GH"/>
</dbReference>
<proteinExistence type="predicted"/>
<dbReference type="OrthoDB" id="3445803at2759"/>
<dbReference type="Gene3D" id="3.20.20.80">
    <property type="entry name" value="Glycosidases"/>
    <property type="match status" value="1"/>
</dbReference>
<name>A0A395SWQ3_9HYPO</name>
<sequence length="465" mass="51795">MPEDYMSMLRGLPDEEAKVKGAAVGVATVDLTVTTGSPRHLASGILYGIPDKTGQIPDQFYREIGFNYGRGGGSQLPNTRGYAVSNDDYKARFSSALSNYKTTRKYGGEFILLLPALWGADGGQPGADFEYPGDNGDWTHWDAFLEQTLDDIKTSDMAEGIVIDPWNEPDLSFFWGASKEQWLTLWSRTFKKVKEAFPSMRITGPSISAIPTTTHDWWNDFLSECLKSDNLPDQWSWHMESGNDCDTMAGSMRTFHELLSKFDIPLDKAQDININEYAVYGEQVPSSGAWWIAGLERENAHGLRGNWAIAGALHDFLAGLLCKPNAADENYDIEGEGYWPTAEYQVYKYYGSAMTGQRVKTTPTPDGLLDVYATFDANTIRILAGTRSRPGDWIIEVKGLPEDAEVNIKTLAFEVNDGDKFRQVDGPNHLGDTTQLVKNGCLRLKTKHQDKTTAYAFEIALPKQE</sequence>